<feature type="domain" description="CCHC-type" evidence="4">
    <location>
        <begin position="136"/>
        <end position="149"/>
    </location>
</feature>
<dbReference type="GO" id="GO:0008270">
    <property type="term" value="F:zinc ion binding"/>
    <property type="evidence" value="ECO:0007669"/>
    <property type="project" value="UniProtKB-KW"/>
</dbReference>
<dbReference type="Proteomes" id="UP001188597">
    <property type="component" value="Unassembled WGS sequence"/>
</dbReference>
<dbReference type="EMBL" id="JAVXUP010000599">
    <property type="protein sequence ID" value="KAK3024526.1"/>
    <property type="molecule type" value="Genomic_DNA"/>
</dbReference>
<evidence type="ECO:0000256" key="2">
    <source>
        <dbReference type="SAM" id="MobiDB-lite"/>
    </source>
</evidence>
<reference evidence="5" key="1">
    <citation type="submission" date="2022-12" db="EMBL/GenBank/DDBJ databases">
        <title>Draft genome assemblies for two species of Escallonia (Escalloniales).</title>
        <authorList>
            <person name="Chanderbali A."/>
            <person name="Dervinis C."/>
            <person name="Anghel I."/>
            <person name="Soltis D."/>
            <person name="Soltis P."/>
            <person name="Zapata F."/>
        </authorList>
    </citation>
    <scope>NUCLEOTIDE SEQUENCE</scope>
    <source>
        <strain evidence="5">UCBG64.0493</strain>
        <tissue evidence="5">Leaf</tissue>
    </source>
</reference>
<dbReference type="AlphaFoldDB" id="A0AA89B8Z9"/>
<evidence type="ECO:0000256" key="1">
    <source>
        <dbReference type="PROSITE-ProRule" id="PRU00047"/>
    </source>
</evidence>
<dbReference type="PANTHER" id="PTHR47592">
    <property type="entry name" value="PBF68 PROTEIN"/>
    <property type="match status" value="1"/>
</dbReference>
<evidence type="ECO:0000313" key="6">
    <source>
        <dbReference type="Proteomes" id="UP001188597"/>
    </source>
</evidence>
<feature type="compositionally biased region" description="Basic residues" evidence="2">
    <location>
        <begin position="106"/>
        <end position="120"/>
    </location>
</feature>
<dbReference type="SUPFAM" id="SSF57756">
    <property type="entry name" value="Retrovirus zinc finger-like domains"/>
    <property type="match status" value="1"/>
</dbReference>
<accession>A0AA89B8Z9</accession>
<dbReference type="InterPro" id="IPR001878">
    <property type="entry name" value="Znf_CCHC"/>
</dbReference>
<dbReference type="SMART" id="SM00343">
    <property type="entry name" value="ZnF_C2HC"/>
    <property type="match status" value="1"/>
</dbReference>
<comment type="caution">
    <text evidence="5">The sequence shown here is derived from an EMBL/GenBank/DDBJ whole genome shotgun (WGS) entry which is preliminary data.</text>
</comment>
<dbReference type="PROSITE" id="PS50158">
    <property type="entry name" value="ZF_CCHC"/>
    <property type="match status" value="1"/>
</dbReference>
<keyword evidence="1" id="KW-0862">Zinc</keyword>
<proteinExistence type="predicted"/>
<name>A0AA89B8Z9_9ASTE</name>
<dbReference type="InterPro" id="IPR036875">
    <property type="entry name" value="Znf_CCHC_sf"/>
</dbReference>
<keyword evidence="1" id="KW-0479">Metal-binding</keyword>
<sequence length="215" mass="25247">MDFKMTDDRLVSIQVREFQLIANNIRAACMVLDENFHVGAIVAKLPSTWKEYHNKLKHEKQDLALDQLMQHLHIDEETRNRENEHAKETIVKAHVVVYKDEKKNSGRHNQNKFLKPKNSKGFKPSSSNPNAKNKECYNCHKISHLAKDCYQLKYESDKKKADLESFTPVYVDIFVFDHFMVVCAHILAMYIFLSMSFRPLRFMPNIEIVMKLFGK</sequence>
<organism evidence="5 6">
    <name type="scientific">Escallonia herrerae</name>
    <dbReference type="NCBI Taxonomy" id="1293975"/>
    <lineage>
        <taxon>Eukaryota</taxon>
        <taxon>Viridiplantae</taxon>
        <taxon>Streptophyta</taxon>
        <taxon>Embryophyta</taxon>
        <taxon>Tracheophyta</taxon>
        <taxon>Spermatophyta</taxon>
        <taxon>Magnoliopsida</taxon>
        <taxon>eudicotyledons</taxon>
        <taxon>Gunneridae</taxon>
        <taxon>Pentapetalae</taxon>
        <taxon>asterids</taxon>
        <taxon>campanulids</taxon>
        <taxon>Escalloniales</taxon>
        <taxon>Escalloniaceae</taxon>
        <taxon>Escallonia</taxon>
    </lineage>
</organism>
<keyword evidence="3" id="KW-0812">Transmembrane</keyword>
<feature type="transmembrane region" description="Helical" evidence="3">
    <location>
        <begin position="173"/>
        <end position="193"/>
    </location>
</feature>
<evidence type="ECO:0000259" key="4">
    <source>
        <dbReference type="PROSITE" id="PS50158"/>
    </source>
</evidence>
<dbReference type="Pfam" id="PF14223">
    <property type="entry name" value="Retrotran_gag_2"/>
    <property type="match status" value="1"/>
</dbReference>
<dbReference type="GO" id="GO:0003676">
    <property type="term" value="F:nucleic acid binding"/>
    <property type="evidence" value="ECO:0007669"/>
    <property type="project" value="InterPro"/>
</dbReference>
<keyword evidence="6" id="KW-1185">Reference proteome</keyword>
<keyword evidence="3" id="KW-1133">Transmembrane helix</keyword>
<dbReference type="PANTHER" id="PTHR47592:SF27">
    <property type="entry name" value="OS08G0421700 PROTEIN"/>
    <property type="match status" value="1"/>
</dbReference>
<feature type="region of interest" description="Disordered" evidence="2">
    <location>
        <begin position="106"/>
        <end position="129"/>
    </location>
</feature>
<keyword evidence="1" id="KW-0863">Zinc-finger</keyword>
<protein>
    <recommendedName>
        <fullName evidence="4">CCHC-type domain-containing protein</fullName>
    </recommendedName>
</protein>
<evidence type="ECO:0000313" key="5">
    <source>
        <dbReference type="EMBL" id="KAK3024526.1"/>
    </source>
</evidence>
<gene>
    <name evidence="5" type="ORF">RJ639_043718</name>
</gene>
<keyword evidence="3" id="KW-0472">Membrane</keyword>
<evidence type="ECO:0000256" key="3">
    <source>
        <dbReference type="SAM" id="Phobius"/>
    </source>
</evidence>